<dbReference type="AlphaFoldDB" id="A0A699GRU8"/>
<dbReference type="EMBL" id="BKCJ010040394">
    <property type="protein sequence ID" value="GEV96782.1"/>
    <property type="molecule type" value="Genomic_DNA"/>
</dbReference>
<organism evidence="1">
    <name type="scientific">Tanacetum cinerariifolium</name>
    <name type="common">Dalmatian daisy</name>
    <name type="synonym">Chrysanthemum cinerariifolium</name>
    <dbReference type="NCBI Taxonomy" id="118510"/>
    <lineage>
        <taxon>Eukaryota</taxon>
        <taxon>Viridiplantae</taxon>
        <taxon>Streptophyta</taxon>
        <taxon>Embryophyta</taxon>
        <taxon>Tracheophyta</taxon>
        <taxon>Spermatophyta</taxon>
        <taxon>Magnoliopsida</taxon>
        <taxon>eudicotyledons</taxon>
        <taxon>Gunneridae</taxon>
        <taxon>Pentapetalae</taxon>
        <taxon>asterids</taxon>
        <taxon>campanulids</taxon>
        <taxon>Asterales</taxon>
        <taxon>Asteraceae</taxon>
        <taxon>Asteroideae</taxon>
        <taxon>Anthemideae</taxon>
        <taxon>Anthemidinae</taxon>
        <taxon>Tanacetum</taxon>
    </lineage>
</organism>
<sequence length="498" mass="55954">MKSGFLDSGGRGSNHKKKSNVNVTGSSCLDYDFPSLREVVSTLANQDRVLSKGNTFNVGFAGQAAEGTVVPSGVSVATISLVNTGTPNEVNMGLILFVNVVNIVPMSSTMNGSEQVVQEVIMNDMPASYANKLSTSSLNKANLWKNDGVRVVMKETIRVKYEREPPHCSTRLIFSHSVDDFPKALKRVVNRVDNDKGGLSEADDDGFTKSSLIWNFVNNNWYWSWNKSYEHKDIYVFAVISIGANIHSYAGISSWTGKFFAVYTRVWKNWFSTRTGFWNCNRIFDIDIGLVCGYSSIWDFLVFEINECLGKKAISDWKLDFLYNCDYFILMVLWFPIIFLTSEVMVCYIDHFHGIFLEDLSHGVNNMGSESVTNEVEMAGVSEVSHYNLENMELIDEENMPNDLLALSVYELDEKEYTPEEVIDVSDSQDLDLAIDDGHFFTNISNEGSQRNQEFGSLSLAPDYLCLPLKSHLWLNCNNLNADDVVPADARFPFPGET</sequence>
<reference evidence="1" key="1">
    <citation type="journal article" date="2019" name="Sci. Rep.">
        <title>Draft genome of Tanacetum cinerariifolium, the natural source of mosquito coil.</title>
        <authorList>
            <person name="Yamashiro T."/>
            <person name="Shiraishi A."/>
            <person name="Satake H."/>
            <person name="Nakayama K."/>
        </authorList>
    </citation>
    <scope>NUCLEOTIDE SEQUENCE</scope>
</reference>
<name>A0A699GRU8_TANCI</name>
<proteinExistence type="predicted"/>
<protein>
    <submittedName>
        <fullName evidence="1">Uncharacterized protein</fullName>
    </submittedName>
</protein>
<gene>
    <name evidence="1" type="ORF">Tci_168759</name>
</gene>
<evidence type="ECO:0000313" key="1">
    <source>
        <dbReference type="EMBL" id="GEV96782.1"/>
    </source>
</evidence>
<comment type="caution">
    <text evidence="1">The sequence shown here is derived from an EMBL/GenBank/DDBJ whole genome shotgun (WGS) entry which is preliminary data.</text>
</comment>
<accession>A0A699GRU8</accession>